<dbReference type="Proteomes" id="UP001181622">
    <property type="component" value="Unassembled WGS sequence"/>
</dbReference>
<comment type="function">
    <text evidence="1">Thiol-specific peroxidase that catalyzes the reduction of hydrogen peroxide and organic hydroperoxides to water and alcohols, respectively. Plays a role in cell protection against oxidative stress by detoxifying peroxides and as sensor of hydrogen peroxide-mediated signaling events.</text>
</comment>
<dbReference type="InterPro" id="IPR000866">
    <property type="entry name" value="AhpC/TSA"/>
</dbReference>
<gene>
    <name evidence="14" type="ORF">IHQ68_10235</name>
</gene>
<protein>
    <recommendedName>
        <fullName evidence="3">thioredoxin-dependent peroxiredoxin</fullName>
        <ecNumber evidence="3">1.11.1.24</ecNumber>
    </recommendedName>
    <alternativeName>
        <fullName evidence="9">Thioredoxin peroxidase</fullName>
    </alternativeName>
    <alternativeName>
        <fullName evidence="11">Thioredoxin-dependent peroxiredoxin Bcp</fullName>
    </alternativeName>
</protein>
<evidence type="ECO:0000256" key="3">
    <source>
        <dbReference type="ARBA" id="ARBA00013017"/>
    </source>
</evidence>
<evidence type="ECO:0000256" key="1">
    <source>
        <dbReference type="ARBA" id="ARBA00003330"/>
    </source>
</evidence>
<evidence type="ECO:0000256" key="10">
    <source>
        <dbReference type="ARBA" id="ARBA00038489"/>
    </source>
</evidence>
<dbReference type="InterPro" id="IPR050924">
    <property type="entry name" value="Peroxiredoxin_BCP/PrxQ"/>
</dbReference>
<dbReference type="PANTHER" id="PTHR42801">
    <property type="entry name" value="THIOREDOXIN-DEPENDENT PEROXIDE REDUCTASE"/>
    <property type="match status" value="1"/>
</dbReference>
<feature type="domain" description="Thioredoxin" evidence="13">
    <location>
        <begin position="20"/>
        <end position="171"/>
    </location>
</feature>
<comment type="subunit">
    <text evidence="2">Monomer.</text>
</comment>
<dbReference type="InterPro" id="IPR013766">
    <property type="entry name" value="Thioredoxin_domain"/>
</dbReference>
<dbReference type="EC" id="1.11.1.24" evidence="3"/>
<evidence type="ECO:0000256" key="5">
    <source>
        <dbReference type="ARBA" id="ARBA00022862"/>
    </source>
</evidence>
<dbReference type="InterPro" id="IPR024706">
    <property type="entry name" value="Peroxiredoxin_AhpC-typ"/>
</dbReference>
<evidence type="ECO:0000256" key="2">
    <source>
        <dbReference type="ARBA" id="ARBA00011245"/>
    </source>
</evidence>
<comment type="similarity">
    <text evidence="10">Belongs to the peroxiredoxin family. BCP/PrxQ subfamily.</text>
</comment>
<evidence type="ECO:0000256" key="8">
    <source>
        <dbReference type="ARBA" id="ARBA00023284"/>
    </source>
</evidence>
<comment type="caution">
    <text evidence="14">The sequence shown here is derived from an EMBL/GenBank/DDBJ whole genome shotgun (WGS) entry which is preliminary data.</text>
</comment>
<organism evidence="14 15">
    <name type="scientific">Chelatococcus sambhunathii</name>
    <dbReference type="NCBI Taxonomy" id="363953"/>
    <lineage>
        <taxon>Bacteria</taxon>
        <taxon>Pseudomonadati</taxon>
        <taxon>Pseudomonadota</taxon>
        <taxon>Alphaproteobacteria</taxon>
        <taxon>Hyphomicrobiales</taxon>
        <taxon>Chelatococcaceae</taxon>
        <taxon>Chelatococcus</taxon>
    </lineage>
</organism>
<evidence type="ECO:0000256" key="4">
    <source>
        <dbReference type="ARBA" id="ARBA00022559"/>
    </source>
</evidence>
<dbReference type="PIRSF" id="PIRSF000239">
    <property type="entry name" value="AHPC"/>
    <property type="match status" value="1"/>
</dbReference>
<evidence type="ECO:0000256" key="9">
    <source>
        <dbReference type="ARBA" id="ARBA00032824"/>
    </source>
</evidence>
<dbReference type="PANTHER" id="PTHR42801:SF4">
    <property type="entry name" value="AHPC_TSA FAMILY PROTEIN"/>
    <property type="match status" value="1"/>
</dbReference>
<dbReference type="Pfam" id="PF00578">
    <property type="entry name" value="AhpC-TSA"/>
    <property type="match status" value="1"/>
</dbReference>
<keyword evidence="8" id="KW-0676">Redox-active center</keyword>
<keyword evidence="4" id="KW-0575">Peroxidase</keyword>
<keyword evidence="5" id="KW-0049">Antioxidant</keyword>
<sequence length="171" mass="18816">MPKHRGVFVKREVTAMSSTLKIGEAAPDFELPGAGSQTVRLKDLRGKAVVLYFYPKDDTSGCTKEAMEFNRLRGDFAKAGAEIVGVSPDSVASHDKFRAKYGLDLSLAADEDKRMLEAYGVWTEKSMYGRKYMGVVRTTVLVDREGRVARVWEKVKVAGHADEVLAAAKAL</sequence>
<dbReference type="SUPFAM" id="SSF52833">
    <property type="entry name" value="Thioredoxin-like"/>
    <property type="match status" value="1"/>
</dbReference>
<dbReference type="CDD" id="cd03017">
    <property type="entry name" value="PRX_BCP"/>
    <property type="match status" value="1"/>
</dbReference>
<dbReference type="PROSITE" id="PS51352">
    <property type="entry name" value="THIOREDOXIN_2"/>
    <property type="match status" value="1"/>
</dbReference>
<evidence type="ECO:0000313" key="15">
    <source>
        <dbReference type="Proteomes" id="UP001181622"/>
    </source>
</evidence>
<dbReference type="EMBL" id="JADBEO010000018">
    <property type="protein sequence ID" value="MDR4306996.1"/>
    <property type="molecule type" value="Genomic_DNA"/>
</dbReference>
<proteinExistence type="inferred from homology"/>
<evidence type="ECO:0000259" key="13">
    <source>
        <dbReference type="PROSITE" id="PS51352"/>
    </source>
</evidence>
<reference evidence="14" key="1">
    <citation type="submission" date="2020-10" db="EMBL/GenBank/DDBJ databases">
        <authorList>
            <person name="Abbas A."/>
            <person name="Razzaq R."/>
            <person name="Waqas M."/>
            <person name="Abbas N."/>
            <person name="Nielsen T.K."/>
            <person name="Hansen L.H."/>
            <person name="Hussain S."/>
            <person name="Shahid M."/>
        </authorList>
    </citation>
    <scope>NUCLEOTIDE SEQUENCE</scope>
    <source>
        <strain evidence="14">S14</strain>
    </source>
</reference>
<evidence type="ECO:0000256" key="7">
    <source>
        <dbReference type="ARBA" id="ARBA00023157"/>
    </source>
</evidence>
<comment type="catalytic activity">
    <reaction evidence="12">
        <text>a hydroperoxide + [thioredoxin]-dithiol = an alcohol + [thioredoxin]-disulfide + H2O</text>
        <dbReference type="Rhea" id="RHEA:62620"/>
        <dbReference type="Rhea" id="RHEA-COMP:10698"/>
        <dbReference type="Rhea" id="RHEA-COMP:10700"/>
        <dbReference type="ChEBI" id="CHEBI:15377"/>
        <dbReference type="ChEBI" id="CHEBI:29950"/>
        <dbReference type="ChEBI" id="CHEBI:30879"/>
        <dbReference type="ChEBI" id="CHEBI:35924"/>
        <dbReference type="ChEBI" id="CHEBI:50058"/>
        <dbReference type="EC" id="1.11.1.24"/>
    </reaction>
</comment>
<dbReference type="Gene3D" id="3.40.30.10">
    <property type="entry name" value="Glutaredoxin"/>
    <property type="match status" value="1"/>
</dbReference>
<evidence type="ECO:0000256" key="11">
    <source>
        <dbReference type="ARBA" id="ARBA00042639"/>
    </source>
</evidence>
<accession>A0ABU1DG17</accession>
<evidence type="ECO:0000256" key="6">
    <source>
        <dbReference type="ARBA" id="ARBA00023002"/>
    </source>
</evidence>
<evidence type="ECO:0000313" key="14">
    <source>
        <dbReference type="EMBL" id="MDR4306996.1"/>
    </source>
</evidence>
<dbReference type="InterPro" id="IPR036249">
    <property type="entry name" value="Thioredoxin-like_sf"/>
</dbReference>
<evidence type="ECO:0000256" key="12">
    <source>
        <dbReference type="ARBA" id="ARBA00049091"/>
    </source>
</evidence>
<keyword evidence="15" id="KW-1185">Reference proteome</keyword>
<keyword evidence="7" id="KW-1015">Disulfide bond</keyword>
<keyword evidence="6" id="KW-0560">Oxidoreductase</keyword>
<name>A0ABU1DG17_9HYPH</name>